<proteinExistence type="predicted"/>
<dbReference type="AlphaFoldDB" id="A0A9D3PRH5"/>
<accession>A0A9D3PRH5</accession>
<dbReference type="GO" id="GO:0007015">
    <property type="term" value="P:actin filament organization"/>
    <property type="evidence" value="ECO:0007669"/>
    <property type="project" value="TreeGrafter"/>
</dbReference>
<dbReference type="GO" id="GO:0051015">
    <property type="term" value="F:actin filament binding"/>
    <property type="evidence" value="ECO:0007669"/>
    <property type="project" value="TreeGrafter"/>
</dbReference>
<dbReference type="GO" id="GO:0001725">
    <property type="term" value="C:stress fiber"/>
    <property type="evidence" value="ECO:0007669"/>
    <property type="project" value="TreeGrafter"/>
</dbReference>
<dbReference type="Proteomes" id="UP001046870">
    <property type="component" value="Chromosome 12"/>
</dbReference>
<gene>
    <name evidence="2" type="ORF">MATL_G00147190</name>
</gene>
<dbReference type="OrthoDB" id="8961031at2759"/>
<feature type="region of interest" description="Disordered" evidence="1">
    <location>
        <begin position="161"/>
        <end position="180"/>
    </location>
</feature>
<reference evidence="2" key="1">
    <citation type="submission" date="2021-01" db="EMBL/GenBank/DDBJ databases">
        <authorList>
            <person name="Zahm M."/>
            <person name="Roques C."/>
            <person name="Cabau C."/>
            <person name="Klopp C."/>
            <person name="Donnadieu C."/>
            <person name="Jouanno E."/>
            <person name="Lampietro C."/>
            <person name="Louis A."/>
            <person name="Herpin A."/>
            <person name="Echchiki A."/>
            <person name="Berthelot C."/>
            <person name="Parey E."/>
            <person name="Roest-Crollius H."/>
            <person name="Braasch I."/>
            <person name="Postlethwait J."/>
            <person name="Bobe J."/>
            <person name="Montfort J."/>
            <person name="Bouchez O."/>
            <person name="Begum T."/>
            <person name="Mejri S."/>
            <person name="Adams A."/>
            <person name="Chen W.-J."/>
            <person name="Guiguen Y."/>
        </authorList>
    </citation>
    <scope>NUCLEOTIDE SEQUENCE</scope>
    <source>
        <strain evidence="2">YG-15Mar2019-1</strain>
        <tissue evidence="2">Brain</tissue>
    </source>
</reference>
<comment type="caution">
    <text evidence="2">The sequence shown here is derived from an EMBL/GenBank/DDBJ whole genome shotgun (WGS) entry which is preliminary data.</text>
</comment>
<dbReference type="EMBL" id="JAFDVH010000012">
    <property type="protein sequence ID" value="KAG7466896.1"/>
    <property type="molecule type" value="Genomic_DNA"/>
</dbReference>
<dbReference type="GO" id="GO:0005925">
    <property type="term" value="C:focal adhesion"/>
    <property type="evidence" value="ECO:0007669"/>
    <property type="project" value="TreeGrafter"/>
</dbReference>
<dbReference type="InterPro" id="IPR030072">
    <property type="entry name" value="XIRP1/XIRP2"/>
</dbReference>
<organism evidence="2 3">
    <name type="scientific">Megalops atlanticus</name>
    <name type="common">Tarpon</name>
    <name type="synonym">Clupea gigantea</name>
    <dbReference type="NCBI Taxonomy" id="7932"/>
    <lineage>
        <taxon>Eukaryota</taxon>
        <taxon>Metazoa</taxon>
        <taxon>Chordata</taxon>
        <taxon>Craniata</taxon>
        <taxon>Vertebrata</taxon>
        <taxon>Euteleostomi</taxon>
        <taxon>Actinopterygii</taxon>
        <taxon>Neopterygii</taxon>
        <taxon>Teleostei</taxon>
        <taxon>Elopiformes</taxon>
        <taxon>Megalopidae</taxon>
        <taxon>Megalops</taxon>
    </lineage>
</organism>
<sequence length="307" mass="33245">METQSGNGAPVLRGASTVRLTSPSSPSGPRAHAAGNEVLRDDLQASQKIEKFDIPLESLKKVFEKPKVHKRGTRADRGASVNAQRRAPAGKFSAAPIDLSDHRSPGERMISMQNRDHAAGSVGGPRTGLPEEAESQTNGPETEELEPVPLKERVAMYQAAVSKTEGAGSSSAAMDEGEACSLPGGLASVKRQFESQDVSSSQSTVTQFYFKNRSVQDTSDVTARSSARELFPSSQQVTFFQDEKVSHDHSVHQSSVASSYENHYDEMVRLSGDEDSPTISTQALKEQFERSIEEATPTKQIKVHEDT</sequence>
<name>A0A9D3PRH5_MEGAT</name>
<keyword evidence="3" id="KW-1185">Reference proteome</keyword>
<evidence type="ECO:0000313" key="3">
    <source>
        <dbReference type="Proteomes" id="UP001046870"/>
    </source>
</evidence>
<evidence type="ECO:0000256" key="1">
    <source>
        <dbReference type="SAM" id="MobiDB-lite"/>
    </source>
</evidence>
<feature type="compositionally biased region" description="Polar residues" evidence="1">
    <location>
        <begin position="18"/>
        <end position="27"/>
    </location>
</feature>
<dbReference type="PANTHER" id="PTHR22591">
    <property type="entry name" value="XIN"/>
    <property type="match status" value="1"/>
</dbReference>
<feature type="region of interest" description="Disordered" evidence="1">
    <location>
        <begin position="1"/>
        <end position="39"/>
    </location>
</feature>
<dbReference type="PANTHER" id="PTHR22591:SF1">
    <property type="entry name" value="XIN ACTIN-BINDING REPEAT-CONTAINING PROTEIN 2"/>
    <property type="match status" value="1"/>
</dbReference>
<feature type="region of interest" description="Disordered" evidence="1">
    <location>
        <begin position="65"/>
        <end position="149"/>
    </location>
</feature>
<evidence type="ECO:0000313" key="2">
    <source>
        <dbReference type="EMBL" id="KAG7466896.1"/>
    </source>
</evidence>
<protein>
    <submittedName>
        <fullName evidence="2">Uncharacterized protein</fullName>
    </submittedName>
</protein>